<sequence length="156" mass="18624">MMDPLLVWLNVLILLVAFIALVVGLSVYSSRKRADIMVTQPLLMIDEVGWRKDDRGMYKMFRVENRNNNPFHIEKVYIKGYDFTTKYHYIKEEDENDVVILKFYMQPDQTMNFRIRIIYRDFNNKSHVMMSVRMDMEGGELTYEAEGTKFILTKTK</sequence>
<keyword evidence="1" id="KW-1133">Transmembrane helix</keyword>
<gene>
    <name evidence="2" type="ORF">SAMN05216187_1202</name>
</gene>
<dbReference type="EMBL" id="FNFI01000020">
    <property type="protein sequence ID" value="SDK78386.1"/>
    <property type="molecule type" value="Genomic_DNA"/>
</dbReference>
<dbReference type="Proteomes" id="UP000242700">
    <property type="component" value="Unassembled WGS sequence"/>
</dbReference>
<feature type="transmembrane region" description="Helical" evidence="1">
    <location>
        <begin position="6"/>
        <end position="28"/>
    </location>
</feature>
<evidence type="ECO:0000313" key="2">
    <source>
        <dbReference type="EMBL" id="SDK78386.1"/>
    </source>
</evidence>
<dbReference type="AlphaFoldDB" id="A0A1G9EQF0"/>
<protein>
    <submittedName>
        <fullName evidence="2">Uncharacterized protein</fullName>
    </submittedName>
</protein>
<reference evidence="3" key="1">
    <citation type="submission" date="2016-10" db="EMBL/GenBank/DDBJ databases">
        <authorList>
            <person name="Varghese N."/>
            <person name="Submissions S."/>
        </authorList>
    </citation>
    <scope>NUCLEOTIDE SEQUENCE [LARGE SCALE GENOMIC DNA]</scope>
    <source>
        <strain evidence="3">CGMCC 1.8911</strain>
    </source>
</reference>
<accession>A0A1G9EQF0</accession>
<keyword evidence="1" id="KW-0812">Transmembrane</keyword>
<evidence type="ECO:0000256" key="1">
    <source>
        <dbReference type="SAM" id="Phobius"/>
    </source>
</evidence>
<keyword evidence="1" id="KW-0472">Membrane</keyword>
<organism evidence="2 3">
    <name type="scientific">Jeotgalicoccus aerolatus</name>
    <dbReference type="NCBI Taxonomy" id="709510"/>
    <lineage>
        <taxon>Bacteria</taxon>
        <taxon>Bacillati</taxon>
        <taxon>Bacillota</taxon>
        <taxon>Bacilli</taxon>
        <taxon>Bacillales</taxon>
        <taxon>Staphylococcaceae</taxon>
        <taxon>Jeotgalicoccus</taxon>
    </lineage>
</organism>
<proteinExistence type="predicted"/>
<evidence type="ECO:0000313" key="3">
    <source>
        <dbReference type="Proteomes" id="UP000242700"/>
    </source>
</evidence>
<name>A0A1G9EQF0_9STAP</name>